<name>A0A9P3FCX7_9PEZI</name>
<evidence type="ECO:0000313" key="2">
    <source>
        <dbReference type="Proteomes" id="UP000825890"/>
    </source>
</evidence>
<dbReference type="GeneID" id="68291542"/>
<evidence type="ECO:0000313" key="1">
    <source>
        <dbReference type="EMBL" id="GIZ42708.1"/>
    </source>
</evidence>
<gene>
    <name evidence="1" type="ORF">CKM354_000596700</name>
</gene>
<dbReference type="AlphaFoldDB" id="A0A9P3FCX7"/>
<sequence length="813" mass="92160">MPVPLYTCGLAKVGHDEPFHELDVELRRKRAHEVHVSGEELIDFYLADIDVLRHRVSQKLQSHGDAVLKRWRKMSKDKRGKFLSAVSPRVFGTWPVEIGYCPNDGCYEKHFHSWSHGAWLNLMDFSDDWMKLISVLHVRCVHGAASWAPHDSRACVISNWKDCLPLWFSDRCVFMCGDRFGQLTDHDSNAIHKNIIVGLPRALLIFQGQHELLCVLENILKDLTKGIAPSGSVQWSSFATKDLHSAGHEISWNSYIHQPFTAPVAYSAEHLYQKSTERLEMVKDELTLLQTDPAYAQEVIKMRRVALSNAAPGSRHAKQYEDVGGFLVTELLTRFEMWHTISSRCSELKKAMVHSNEVYTPGRTTPPEVAMHIYALEASIEHWRERSSEDFEELRHFTNLGPRQVPPSHSRDHMDTADVNEVLDPDNPIDRLKWQIAGICQSAGRKGRHPAGHASLFVAIERGEATDRIMDQLTREYINDAMIMDEIYTHITWIQQILDPTIEFPWVKSGESCCILGDPKCRHSWLQFASGWQQRIGALAQSLMDAPWPKGRKDLAWLAKATLTRSRLGKLWQGIFAEYGKAQEAGRSSPCGTYFMTSMTEFANDPVHLAQLEAERELCELESRRQSLVAEENARALTGYIPQSRWGCDLANNETKQKSEKKTKLKAKPVQSAIDLVLGSKIVHLEDTPDANLKLNNHSLADTVPPISIPIKRENLVVFQKMYRADTESTQGGTIRWQAFVQAMKDAGFTAEEAAGSAVSFRSSSLGGSICFHRPHPDPVLHPIMLYAMARRLTKWFGFTTDTFMLRETEADT</sequence>
<dbReference type="PANTHER" id="PTHR40788:SF1">
    <property type="entry name" value="IPA PROTEIN"/>
    <property type="match status" value="1"/>
</dbReference>
<proteinExistence type="predicted"/>
<reference evidence="1 2" key="1">
    <citation type="submission" date="2021-01" db="EMBL/GenBank/DDBJ databases">
        <title>Cercospora kikuchii MAFF 305040 whole genome shotgun sequence.</title>
        <authorList>
            <person name="Kashiwa T."/>
            <person name="Suzuki T."/>
        </authorList>
    </citation>
    <scope>NUCLEOTIDE SEQUENCE [LARGE SCALE GENOMIC DNA]</scope>
    <source>
        <strain evidence="1 2">MAFF 305040</strain>
    </source>
</reference>
<accession>A0A9P3FCX7</accession>
<dbReference type="EMBL" id="BOLY01000003">
    <property type="protein sequence ID" value="GIZ42708.1"/>
    <property type="molecule type" value="Genomic_DNA"/>
</dbReference>
<dbReference type="PANTHER" id="PTHR40788">
    <property type="entry name" value="CLR5 DOMAIN-CONTAINING PROTEIN-RELATED"/>
    <property type="match status" value="1"/>
</dbReference>
<dbReference type="OrthoDB" id="2922289at2759"/>
<keyword evidence="2" id="KW-1185">Reference proteome</keyword>
<protein>
    <submittedName>
        <fullName evidence="1">Uncharacterized protein</fullName>
    </submittedName>
</protein>
<dbReference type="Proteomes" id="UP000825890">
    <property type="component" value="Unassembled WGS sequence"/>
</dbReference>
<organism evidence="1 2">
    <name type="scientific">Cercospora kikuchii</name>
    <dbReference type="NCBI Taxonomy" id="84275"/>
    <lineage>
        <taxon>Eukaryota</taxon>
        <taxon>Fungi</taxon>
        <taxon>Dikarya</taxon>
        <taxon>Ascomycota</taxon>
        <taxon>Pezizomycotina</taxon>
        <taxon>Dothideomycetes</taxon>
        <taxon>Dothideomycetidae</taxon>
        <taxon>Mycosphaerellales</taxon>
        <taxon>Mycosphaerellaceae</taxon>
        <taxon>Cercospora</taxon>
    </lineage>
</organism>
<comment type="caution">
    <text evidence="1">The sequence shown here is derived from an EMBL/GenBank/DDBJ whole genome shotgun (WGS) entry which is preliminary data.</text>
</comment>
<dbReference type="RefSeq" id="XP_044657195.1">
    <property type="nucleotide sequence ID" value="XM_044801260.1"/>
</dbReference>